<reference evidence="6 7" key="1">
    <citation type="submission" date="2024-01" db="EMBL/GenBank/DDBJ databases">
        <title>Maribacter spp. originated from different algae showed divergent polysaccharides utilization ability.</title>
        <authorList>
            <person name="Wang H."/>
            <person name="Wu Y."/>
        </authorList>
    </citation>
    <scope>NUCLEOTIDE SEQUENCE [LARGE SCALE GENOMIC DNA]</scope>
    <source>
        <strain evidence="6 7">PR1</strain>
    </source>
</reference>
<feature type="binding site" evidence="5">
    <location>
        <position position="105"/>
    </location>
    <ligand>
        <name>S-adenosyl-L-methionine</name>
        <dbReference type="ChEBI" id="CHEBI:59789"/>
    </ligand>
</feature>
<dbReference type="CDD" id="cd18081">
    <property type="entry name" value="RlmH-like"/>
    <property type="match status" value="1"/>
</dbReference>
<dbReference type="PIRSF" id="PIRSF004505">
    <property type="entry name" value="MT_bac"/>
    <property type="match status" value="1"/>
</dbReference>
<comment type="function">
    <text evidence="5">Specifically methylates the pseudouridine at position 1915 (m3Psi1915) in 23S rRNA.</text>
</comment>
<dbReference type="HAMAP" id="MF_00658">
    <property type="entry name" value="23SrRNA_methyltr_H"/>
    <property type="match status" value="1"/>
</dbReference>
<feature type="binding site" evidence="5">
    <location>
        <begin position="124"/>
        <end position="129"/>
    </location>
    <ligand>
        <name>S-adenosyl-L-methionine</name>
        <dbReference type="ChEBI" id="CHEBI:59789"/>
    </ligand>
</feature>
<comment type="catalytic activity">
    <reaction evidence="5">
        <text>pseudouridine(1915) in 23S rRNA + S-adenosyl-L-methionine = N(3)-methylpseudouridine(1915) in 23S rRNA + S-adenosyl-L-homocysteine + H(+)</text>
        <dbReference type="Rhea" id="RHEA:42752"/>
        <dbReference type="Rhea" id="RHEA-COMP:10221"/>
        <dbReference type="Rhea" id="RHEA-COMP:10222"/>
        <dbReference type="ChEBI" id="CHEBI:15378"/>
        <dbReference type="ChEBI" id="CHEBI:57856"/>
        <dbReference type="ChEBI" id="CHEBI:59789"/>
        <dbReference type="ChEBI" id="CHEBI:65314"/>
        <dbReference type="ChEBI" id="CHEBI:74486"/>
        <dbReference type="EC" id="2.1.1.177"/>
    </reaction>
</comment>
<keyword evidence="7" id="KW-1185">Reference proteome</keyword>
<keyword evidence="5" id="KW-0963">Cytoplasm</keyword>
<dbReference type="PANTHER" id="PTHR33603:SF1">
    <property type="entry name" value="RIBOSOMAL RNA LARGE SUBUNIT METHYLTRANSFERASE H"/>
    <property type="match status" value="1"/>
</dbReference>
<dbReference type="EMBL" id="JAZDDG010000005">
    <property type="protein sequence ID" value="MEE1976916.1"/>
    <property type="molecule type" value="Genomic_DNA"/>
</dbReference>
<dbReference type="Proteomes" id="UP001356308">
    <property type="component" value="Unassembled WGS sequence"/>
</dbReference>
<keyword evidence="3 5" id="KW-0949">S-adenosyl-L-methionine</keyword>
<comment type="caution">
    <text evidence="6">The sequence shown here is derived from an EMBL/GenBank/DDBJ whole genome shotgun (WGS) entry which is preliminary data.</text>
</comment>
<evidence type="ECO:0000313" key="7">
    <source>
        <dbReference type="Proteomes" id="UP001356308"/>
    </source>
</evidence>
<evidence type="ECO:0000256" key="2">
    <source>
        <dbReference type="ARBA" id="ARBA00022679"/>
    </source>
</evidence>
<dbReference type="RefSeq" id="WP_272651609.1">
    <property type="nucleotide sequence ID" value="NZ_JAZDDG010000005.1"/>
</dbReference>
<evidence type="ECO:0000313" key="6">
    <source>
        <dbReference type="EMBL" id="MEE1976916.1"/>
    </source>
</evidence>
<dbReference type="EC" id="2.1.1.177" evidence="5"/>
<evidence type="ECO:0000256" key="1">
    <source>
        <dbReference type="ARBA" id="ARBA00022603"/>
    </source>
</evidence>
<dbReference type="InterPro" id="IPR003742">
    <property type="entry name" value="RlmH-like"/>
</dbReference>
<sequence length="157" mass="18179">MMIKLLTIGKTDSSELQNLINVYEQRLGHYIKFNLEVIPDLKKTKNLSVDQQKSKEGELILKSLSNTDVLILLDENGKHYSSLEFSNYLQKKMNSGLKQLVFLIGGPYGFSDDIYKKASGKISLSKMTFSHQMVRLFMVEQLYRAFTILRNEPYHHQ</sequence>
<comment type="subcellular location">
    <subcellularLocation>
        <location evidence="5">Cytoplasm</location>
    </subcellularLocation>
</comment>
<accession>A0ABU7IVU6</accession>
<organism evidence="6 7">
    <name type="scientific">Maribacter cobaltidurans</name>
    <dbReference type="NCBI Taxonomy" id="1178778"/>
    <lineage>
        <taxon>Bacteria</taxon>
        <taxon>Pseudomonadati</taxon>
        <taxon>Bacteroidota</taxon>
        <taxon>Flavobacteriia</taxon>
        <taxon>Flavobacteriales</taxon>
        <taxon>Flavobacteriaceae</taxon>
        <taxon>Maribacter</taxon>
    </lineage>
</organism>
<gene>
    <name evidence="5 6" type="primary">rlmH</name>
    <name evidence="6" type="ORF">V1I91_12590</name>
</gene>
<keyword evidence="5" id="KW-0698">rRNA processing</keyword>
<dbReference type="Gene3D" id="3.40.1280.10">
    <property type="match status" value="1"/>
</dbReference>
<dbReference type="SUPFAM" id="SSF75217">
    <property type="entry name" value="alpha/beta knot"/>
    <property type="match status" value="1"/>
</dbReference>
<proteinExistence type="inferred from homology"/>
<comment type="similarity">
    <text evidence="4 5">Belongs to the RNA methyltransferase RlmH family.</text>
</comment>
<keyword evidence="2 5" id="KW-0808">Transferase</keyword>
<feature type="binding site" evidence="5">
    <location>
        <position position="73"/>
    </location>
    <ligand>
        <name>S-adenosyl-L-methionine</name>
        <dbReference type="ChEBI" id="CHEBI:59789"/>
    </ligand>
</feature>
<comment type="subunit">
    <text evidence="5">Homodimer.</text>
</comment>
<dbReference type="InterPro" id="IPR029028">
    <property type="entry name" value="Alpha/beta_knot_MTases"/>
</dbReference>
<dbReference type="InterPro" id="IPR029026">
    <property type="entry name" value="tRNA_m1G_MTases_N"/>
</dbReference>
<evidence type="ECO:0000256" key="4">
    <source>
        <dbReference type="ARBA" id="ARBA00038303"/>
    </source>
</evidence>
<dbReference type="NCBIfam" id="NF000990">
    <property type="entry name" value="PRK00103.2-4"/>
    <property type="match status" value="1"/>
</dbReference>
<evidence type="ECO:0000256" key="3">
    <source>
        <dbReference type="ARBA" id="ARBA00022691"/>
    </source>
</evidence>
<name>A0ABU7IVU6_9FLAO</name>
<protein>
    <recommendedName>
        <fullName evidence="5">Ribosomal RNA large subunit methyltransferase H</fullName>
        <ecNumber evidence="5">2.1.1.177</ecNumber>
    </recommendedName>
    <alternativeName>
        <fullName evidence="5">23S rRNA (pseudouridine1915-N3)-methyltransferase</fullName>
    </alternativeName>
    <alternativeName>
        <fullName evidence="5">23S rRNA m3Psi1915 methyltransferase</fullName>
    </alternativeName>
    <alternativeName>
        <fullName evidence="5">rRNA (pseudouridine-N3-)-methyltransferase RlmH</fullName>
    </alternativeName>
</protein>
<dbReference type="Pfam" id="PF02590">
    <property type="entry name" value="SPOUT_MTase"/>
    <property type="match status" value="1"/>
</dbReference>
<evidence type="ECO:0000256" key="5">
    <source>
        <dbReference type="HAMAP-Rule" id="MF_00658"/>
    </source>
</evidence>
<dbReference type="PANTHER" id="PTHR33603">
    <property type="entry name" value="METHYLTRANSFERASE"/>
    <property type="match status" value="1"/>
</dbReference>
<keyword evidence="1 5" id="KW-0489">Methyltransferase</keyword>